<dbReference type="Pfam" id="PF22939">
    <property type="entry name" value="WHD_GPIID"/>
    <property type="match status" value="1"/>
</dbReference>
<dbReference type="InterPro" id="IPR002110">
    <property type="entry name" value="Ankyrin_rpt"/>
</dbReference>
<feature type="repeat" description="ANK" evidence="3">
    <location>
        <begin position="592"/>
        <end position="624"/>
    </location>
</feature>
<feature type="repeat" description="ANK" evidence="3">
    <location>
        <begin position="561"/>
        <end position="593"/>
    </location>
</feature>
<dbReference type="AlphaFoldDB" id="A0AAD7FMV0"/>
<dbReference type="InterPro" id="IPR036770">
    <property type="entry name" value="Ankyrin_rpt-contain_sf"/>
</dbReference>
<evidence type="ECO:0000259" key="5">
    <source>
        <dbReference type="Pfam" id="PF24883"/>
    </source>
</evidence>
<dbReference type="PROSITE" id="PS50297">
    <property type="entry name" value="ANK_REP_REGION"/>
    <property type="match status" value="8"/>
</dbReference>
<dbReference type="PANTHER" id="PTHR24123:SF33">
    <property type="entry name" value="PROTEIN HOS4"/>
    <property type="match status" value="1"/>
</dbReference>
<reference evidence="6" key="1">
    <citation type="submission" date="2023-03" db="EMBL/GenBank/DDBJ databases">
        <title>Massive genome expansion in bonnet fungi (Mycena s.s.) driven by repeated elements and novel gene families across ecological guilds.</title>
        <authorList>
            <consortium name="Lawrence Berkeley National Laboratory"/>
            <person name="Harder C.B."/>
            <person name="Miyauchi S."/>
            <person name="Viragh M."/>
            <person name="Kuo A."/>
            <person name="Thoen E."/>
            <person name="Andreopoulos B."/>
            <person name="Lu D."/>
            <person name="Skrede I."/>
            <person name="Drula E."/>
            <person name="Henrissat B."/>
            <person name="Morin E."/>
            <person name="Kohler A."/>
            <person name="Barry K."/>
            <person name="LaButti K."/>
            <person name="Morin E."/>
            <person name="Salamov A."/>
            <person name="Lipzen A."/>
            <person name="Mereny Z."/>
            <person name="Hegedus B."/>
            <person name="Baldrian P."/>
            <person name="Stursova M."/>
            <person name="Weitz H."/>
            <person name="Taylor A."/>
            <person name="Grigoriev I.V."/>
            <person name="Nagy L.G."/>
            <person name="Martin F."/>
            <person name="Kauserud H."/>
        </authorList>
    </citation>
    <scope>NUCLEOTIDE SEQUENCE</scope>
    <source>
        <strain evidence="6">9284</strain>
    </source>
</reference>
<dbReference type="Pfam" id="PF00023">
    <property type="entry name" value="Ank"/>
    <property type="match status" value="1"/>
</dbReference>
<dbReference type="InterPro" id="IPR054471">
    <property type="entry name" value="GPIID_WHD"/>
</dbReference>
<dbReference type="PANTHER" id="PTHR24123">
    <property type="entry name" value="ANKYRIN REPEAT-CONTAINING"/>
    <property type="match status" value="1"/>
</dbReference>
<evidence type="ECO:0000313" key="6">
    <source>
        <dbReference type="EMBL" id="KAJ7628731.1"/>
    </source>
</evidence>
<dbReference type="Pfam" id="PF12796">
    <property type="entry name" value="Ank_2"/>
    <property type="match status" value="5"/>
</dbReference>
<gene>
    <name evidence="6" type="ORF">FB45DRAFT_919122</name>
</gene>
<feature type="repeat" description="ANK" evidence="3">
    <location>
        <begin position="682"/>
        <end position="714"/>
    </location>
</feature>
<feature type="repeat" description="ANK" evidence="3">
    <location>
        <begin position="813"/>
        <end position="845"/>
    </location>
</feature>
<feature type="repeat" description="ANK" evidence="3">
    <location>
        <begin position="884"/>
        <end position="913"/>
    </location>
</feature>
<dbReference type="PROSITE" id="PS50088">
    <property type="entry name" value="ANK_REPEAT"/>
    <property type="match status" value="9"/>
</dbReference>
<dbReference type="Gene3D" id="1.25.40.20">
    <property type="entry name" value="Ankyrin repeat-containing domain"/>
    <property type="match status" value="3"/>
</dbReference>
<dbReference type="Pfam" id="PF24883">
    <property type="entry name" value="NPHP3_N"/>
    <property type="match status" value="1"/>
</dbReference>
<evidence type="ECO:0000313" key="7">
    <source>
        <dbReference type="Proteomes" id="UP001221142"/>
    </source>
</evidence>
<feature type="repeat" description="ANK" evidence="3">
    <location>
        <begin position="848"/>
        <end position="880"/>
    </location>
</feature>
<dbReference type="PRINTS" id="PR01415">
    <property type="entry name" value="ANKYRIN"/>
</dbReference>
<feature type="domain" description="Nephrocystin 3-like N-terminal" evidence="5">
    <location>
        <begin position="15"/>
        <end position="180"/>
    </location>
</feature>
<proteinExistence type="predicted"/>
<keyword evidence="2 3" id="KW-0040">ANK repeat</keyword>
<name>A0AAD7FMV0_9AGAR</name>
<dbReference type="InterPro" id="IPR027417">
    <property type="entry name" value="P-loop_NTPase"/>
</dbReference>
<feature type="repeat" description="ANK" evidence="3">
    <location>
        <begin position="749"/>
        <end position="781"/>
    </location>
</feature>
<evidence type="ECO:0000256" key="1">
    <source>
        <dbReference type="ARBA" id="ARBA00022737"/>
    </source>
</evidence>
<organism evidence="6 7">
    <name type="scientific">Roridomyces roridus</name>
    <dbReference type="NCBI Taxonomy" id="1738132"/>
    <lineage>
        <taxon>Eukaryota</taxon>
        <taxon>Fungi</taxon>
        <taxon>Dikarya</taxon>
        <taxon>Basidiomycota</taxon>
        <taxon>Agaricomycotina</taxon>
        <taxon>Agaricomycetes</taxon>
        <taxon>Agaricomycetidae</taxon>
        <taxon>Agaricales</taxon>
        <taxon>Marasmiineae</taxon>
        <taxon>Mycenaceae</taxon>
        <taxon>Roridomyces</taxon>
    </lineage>
</organism>
<dbReference type="InterPro" id="IPR051165">
    <property type="entry name" value="Multifunctional_ANK_Repeat"/>
</dbReference>
<dbReference type="SUPFAM" id="SSF48403">
    <property type="entry name" value="Ankyrin repeat"/>
    <property type="match status" value="2"/>
</dbReference>
<dbReference type="SUPFAM" id="SSF52540">
    <property type="entry name" value="P-loop containing nucleoside triphosphate hydrolases"/>
    <property type="match status" value="1"/>
</dbReference>
<keyword evidence="1" id="KW-0677">Repeat</keyword>
<feature type="repeat" description="ANK" evidence="3">
    <location>
        <begin position="715"/>
        <end position="747"/>
    </location>
</feature>
<feature type="domain" description="GPI inositol-deacylase winged helix" evidence="4">
    <location>
        <begin position="278"/>
        <end position="376"/>
    </location>
</feature>
<feature type="repeat" description="ANK" evidence="3">
    <location>
        <begin position="914"/>
        <end position="946"/>
    </location>
</feature>
<dbReference type="InterPro" id="IPR056884">
    <property type="entry name" value="NPHP3-like_N"/>
</dbReference>
<dbReference type="Proteomes" id="UP001221142">
    <property type="component" value="Unassembled WGS sequence"/>
</dbReference>
<evidence type="ECO:0000256" key="2">
    <source>
        <dbReference type="ARBA" id="ARBA00023043"/>
    </source>
</evidence>
<sequence length="1003" mass="110021">MKAKQSEIQKLRKEGTGRWFLESDRFIEWQDNPGSLWLRGPSGAGKSVLSSTVISKIVADKVLFQDSHPPGVAFFYFERANPHGRSVESALRRMVLQLSAQAPQPFRTLESKYKSSNGQTVPTYQELVLILQQLFREIGRTYIILDALDECNPSDFDQLLEFISTLRKWTDTPLHLMLTSQPRQALVENIVDMPLVQLEADVVQADIAFFLTSELGTKSNLKIWRPQTDHIVERIAEKSQGMFRLAACLLIELSRCQWEDELDETLDNLPEDLFGIYDRFLQAIRPKDMVYVEAILRWLLFSARGISLDELADAAAFDFSNSTRYNYKPSRRGGNERAILNWLDGLIVVNNFSRVQRVKLAHASVHDFLLSQHFVNKFNGDLTDKLSHSFIAKSCLDYLLYLGDHLEVFKLRGDALLGQHPLADYAPRFWCYHLLRSKDRTELYSTSMQLLDRESAAHKALAQLLPKMASPLALCCQEGYLEGVRGLLEKDPSCIQDPHALRVSSRAGHTEIVRLLLKLRFSDVKTDGELGAALDGACHNGNADIVQLLLQSGVDLKHGKYVRNALKLAAAGGHTDILRLLLRNGAGFEPRNMNGALVTAIQTANMEIVHLLLENGADVEEEQGSPLVAASEWGRVDIVRLLLGKYNLQNHLGAALEGAALYGHPETVPALLEHVKPENKRVLDTPLVAAASAAQPEIIHILLDAGADINFRTQTWGTALEVSSQYGYLEIVRLLLQRGADASLHGPEDSETALQLASGEGHTEIVRLLLEGGAGRSTQDTHDALIAAASGGRAGVLALLIEKGVNLEEDIADGVGSLEAASLHGQVKTIEFLLDKGARINFKSRLGAGGTPLIAAVSEGRVDVVDLLLEKGADVNLRTEAFGTALEVASQNGLLEVVRLLIQKGADPNLSSPQHYTALESAAGEGHIDVVQVLLDNGADVDLQSRPVVGALVTASWYGRTDIIRLLLEKGIDIGAQGTAALAAAEGNEQSEALEILRQHGCT</sequence>
<evidence type="ECO:0000256" key="3">
    <source>
        <dbReference type="PROSITE-ProRule" id="PRU00023"/>
    </source>
</evidence>
<accession>A0AAD7FMV0</accession>
<dbReference type="EMBL" id="JARKIF010000010">
    <property type="protein sequence ID" value="KAJ7628731.1"/>
    <property type="molecule type" value="Genomic_DNA"/>
</dbReference>
<keyword evidence="7" id="KW-1185">Reference proteome</keyword>
<dbReference type="Gene3D" id="3.40.50.300">
    <property type="entry name" value="P-loop containing nucleotide triphosphate hydrolases"/>
    <property type="match status" value="1"/>
</dbReference>
<evidence type="ECO:0000259" key="4">
    <source>
        <dbReference type="Pfam" id="PF22939"/>
    </source>
</evidence>
<protein>
    <submittedName>
        <fullName evidence="6">Ankyrin repeat-containing domain protein</fullName>
    </submittedName>
</protein>
<comment type="caution">
    <text evidence="6">The sequence shown here is derived from an EMBL/GenBank/DDBJ whole genome shotgun (WGS) entry which is preliminary data.</text>
</comment>
<dbReference type="SMART" id="SM00248">
    <property type="entry name" value="ANK"/>
    <property type="match status" value="15"/>
</dbReference>